<reference evidence="1" key="1">
    <citation type="submission" date="2015-12" db="EMBL/GenBank/DDBJ databases">
        <title>Update maize B73 reference genome by single molecule sequencing technologies.</title>
        <authorList>
            <consortium name="Maize Genome Sequencing Project"/>
            <person name="Ware D."/>
        </authorList>
    </citation>
    <scope>NUCLEOTIDE SEQUENCE</scope>
    <source>
        <tissue evidence="1">Seedling</tissue>
    </source>
</reference>
<organism evidence="1">
    <name type="scientific">Zea mays</name>
    <name type="common">Maize</name>
    <dbReference type="NCBI Taxonomy" id="4577"/>
    <lineage>
        <taxon>Eukaryota</taxon>
        <taxon>Viridiplantae</taxon>
        <taxon>Streptophyta</taxon>
        <taxon>Embryophyta</taxon>
        <taxon>Tracheophyta</taxon>
        <taxon>Spermatophyta</taxon>
        <taxon>Magnoliopsida</taxon>
        <taxon>Liliopsida</taxon>
        <taxon>Poales</taxon>
        <taxon>Poaceae</taxon>
        <taxon>PACMAD clade</taxon>
        <taxon>Panicoideae</taxon>
        <taxon>Andropogonodae</taxon>
        <taxon>Andropogoneae</taxon>
        <taxon>Tripsacinae</taxon>
        <taxon>Zea</taxon>
    </lineage>
</organism>
<sequence length="70" mass="7895">MPIWTMSTFQELFMLVGPTTSLGPEKKCNQPNIVCGMEFIFLLLFWCDDVAEAMAGPRTDWSSCSVLEVM</sequence>
<gene>
    <name evidence="1" type="ORF">ZEAMMB73_Zm00001d048929</name>
</gene>
<proteinExistence type="predicted"/>
<protein>
    <submittedName>
        <fullName evidence="1">Uncharacterized protein</fullName>
    </submittedName>
</protein>
<dbReference type="AlphaFoldDB" id="A0A1D6PR65"/>
<name>A0A1D6PR65_MAIZE</name>
<accession>A0A1D6PR65</accession>
<evidence type="ECO:0000313" key="1">
    <source>
        <dbReference type="EMBL" id="AQK49209.1"/>
    </source>
</evidence>
<dbReference type="InParanoid" id="A0A1D6PR65"/>
<dbReference type="EMBL" id="CM000780">
    <property type="protein sequence ID" value="AQK49209.1"/>
    <property type="molecule type" value="Genomic_DNA"/>
</dbReference>